<protein>
    <submittedName>
        <fullName evidence="1">Uncharacterized protein</fullName>
    </submittedName>
</protein>
<keyword evidence="2" id="KW-1185">Reference proteome</keyword>
<sequence length="66" mass="7553">MCNCKGLFCDDSGSVGGVFLNLEGEEMKSVSKRRAENGIRRKITRRRFEDWEVRLVCMLVDVVNAK</sequence>
<accession>A0A9K3J9Y6</accession>
<name>A0A9K3J9Y6_HELAN</name>
<evidence type="ECO:0000313" key="1">
    <source>
        <dbReference type="EMBL" id="KAF5811082.1"/>
    </source>
</evidence>
<dbReference type="Proteomes" id="UP000215914">
    <property type="component" value="Unassembled WGS sequence"/>
</dbReference>
<organism evidence="1 2">
    <name type="scientific">Helianthus annuus</name>
    <name type="common">Common sunflower</name>
    <dbReference type="NCBI Taxonomy" id="4232"/>
    <lineage>
        <taxon>Eukaryota</taxon>
        <taxon>Viridiplantae</taxon>
        <taxon>Streptophyta</taxon>
        <taxon>Embryophyta</taxon>
        <taxon>Tracheophyta</taxon>
        <taxon>Spermatophyta</taxon>
        <taxon>Magnoliopsida</taxon>
        <taxon>eudicotyledons</taxon>
        <taxon>Gunneridae</taxon>
        <taxon>Pentapetalae</taxon>
        <taxon>asterids</taxon>
        <taxon>campanulids</taxon>
        <taxon>Asterales</taxon>
        <taxon>Asteraceae</taxon>
        <taxon>Asteroideae</taxon>
        <taxon>Heliantheae alliance</taxon>
        <taxon>Heliantheae</taxon>
        <taxon>Helianthus</taxon>
    </lineage>
</organism>
<reference evidence="1" key="2">
    <citation type="submission" date="2020-06" db="EMBL/GenBank/DDBJ databases">
        <title>Helianthus annuus Genome sequencing and assembly Release 2.</title>
        <authorList>
            <person name="Gouzy J."/>
            <person name="Langlade N."/>
            <person name="Munos S."/>
        </authorList>
    </citation>
    <scope>NUCLEOTIDE SEQUENCE</scope>
    <source>
        <tissue evidence="1">Leaves</tissue>
    </source>
</reference>
<evidence type="ECO:0000313" key="2">
    <source>
        <dbReference type="Proteomes" id="UP000215914"/>
    </source>
</evidence>
<dbReference type="AlphaFoldDB" id="A0A9K3J9Y6"/>
<comment type="caution">
    <text evidence="1">The sequence shown here is derived from an EMBL/GenBank/DDBJ whole genome shotgun (WGS) entry which is preliminary data.</text>
</comment>
<proteinExistence type="predicted"/>
<reference evidence="1" key="1">
    <citation type="journal article" date="2017" name="Nature">
        <title>The sunflower genome provides insights into oil metabolism, flowering and Asterid evolution.</title>
        <authorList>
            <person name="Badouin H."/>
            <person name="Gouzy J."/>
            <person name="Grassa C.J."/>
            <person name="Murat F."/>
            <person name="Staton S.E."/>
            <person name="Cottret L."/>
            <person name="Lelandais-Briere C."/>
            <person name="Owens G.L."/>
            <person name="Carrere S."/>
            <person name="Mayjonade B."/>
            <person name="Legrand L."/>
            <person name="Gill N."/>
            <person name="Kane N.C."/>
            <person name="Bowers J.E."/>
            <person name="Hubner S."/>
            <person name="Bellec A."/>
            <person name="Berard A."/>
            <person name="Berges H."/>
            <person name="Blanchet N."/>
            <person name="Boniface M.C."/>
            <person name="Brunel D."/>
            <person name="Catrice O."/>
            <person name="Chaidir N."/>
            <person name="Claudel C."/>
            <person name="Donnadieu C."/>
            <person name="Faraut T."/>
            <person name="Fievet G."/>
            <person name="Helmstetter N."/>
            <person name="King M."/>
            <person name="Knapp S.J."/>
            <person name="Lai Z."/>
            <person name="Le Paslier M.C."/>
            <person name="Lippi Y."/>
            <person name="Lorenzon L."/>
            <person name="Mandel J.R."/>
            <person name="Marage G."/>
            <person name="Marchand G."/>
            <person name="Marquand E."/>
            <person name="Bret-Mestries E."/>
            <person name="Morien E."/>
            <person name="Nambeesan S."/>
            <person name="Nguyen T."/>
            <person name="Pegot-Espagnet P."/>
            <person name="Pouilly N."/>
            <person name="Raftis F."/>
            <person name="Sallet E."/>
            <person name="Schiex T."/>
            <person name="Thomas J."/>
            <person name="Vandecasteele C."/>
            <person name="Vares D."/>
            <person name="Vear F."/>
            <person name="Vautrin S."/>
            <person name="Crespi M."/>
            <person name="Mangin B."/>
            <person name="Burke J.M."/>
            <person name="Salse J."/>
            <person name="Munos S."/>
            <person name="Vincourt P."/>
            <person name="Rieseberg L.H."/>
            <person name="Langlade N.B."/>
        </authorList>
    </citation>
    <scope>NUCLEOTIDE SEQUENCE</scope>
    <source>
        <tissue evidence="1">Leaves</tissue>
    </source>
</reference>
<dbReference type="EMBL" id="MNCJ02000319">
    <property type="protein sequence ID" value="KAF5811082.1"/>
    <property type="molecule type" value="Genomic_DNA"/>
</dbReference>
<gene>
    <name evidence="1" type="ORF">HanXRQr2_Chr04g0177311</name>
</gene>
<dbReference type="Gramene" id="mRNA:HanXRQr2_Chr04g0177311">
    <property type="protein sequence ID" value="CDS:HanXRQr2_Chr04g0177311.1"/>
    <property type="gene ID" value="HanXRQr2_Chr04g0177311"/>
</dbReference>